<dbReference type="KEGG" id="rul:UC8_54250"/>
<evidence type="ECO:0000313" key="6">
    <source>
        <dbReference type="EMBL" id="QEG43377.1"/>
    </source>
</evidence>
<dbReference type="Pfam" id="PF01152">
    <property type="entry name" value="Bac_globin"/>
    <property type="match status" value="1"/>
</dbReference>
<dbReference type="GO" id="GO:0046872">
    <property type="term" value="F:metal ion binding"/>
    <property type="evidence" value="ECO:0007669"/>
    <property type="project" value="UniProtKB-KW"/>
</dbReference>
<reference evidence="6 7" key="1">
    <citation type="submission" date="2019-08" db="EMBL/GenBank/DDBJ databases">
        <title>Deep-cultivation of Planctomycetes and their phenomic and genomic characterization uncovers novel biology.</title>
        <authorList>
            <person name="Wiegand S."/>
            <person name="Jogler M."/>
            <person name="Boedeker C."/>
            <person name="Pinto D."/>
            <person name="Vollmers J."/>
            <person name="Rivas-Marin E."/>
            <person name="Kohn T."/>
            <person name="Peeters S.H."/>
            <person name="Heuer A."/>
            <person name="Rast P."/>
            <person name="Oberbeckmann S."/>
            <person name="Bunk B."/>
            <person name="Jeske O."/>
            <person name="Meyerdierks A."/>
            <person name="Storesund J.E."/>
            <person name="Kallscheuer N."/>
            <person name="Luecker S."/>
            <person name="Lage O.M."/>
            <person name="Pohl T."/>
            <person name="Merkel B.J."/>
            <person name="Hornburger P."/>
            <person name="Mueller R.-W."/>
            <person name="Bruemmer F."/>
            <person name="Labrenz M."/>
            <person name="Spormann A.M."/>
            <person name="Op den Camp H."/>
            <person name="Overmann J."/>
            <person name="Amann R."/>
            <person name="Jetten M.S.M."/>
            <person name="Mascher T."/>
            <person name="Medema M.H."/>
            <person name="Devos D.P."/>
            <person name="Kaster A.-K."/>
            <person name="Ovreas L."/>
            <person name="Rohde M."/>
            <person name="Galperin M.Y."/>
            <person name="Jogler C."/>
        </authorList>
    </citation>
    <scope>NUCLEOTIDE SEQUENCE [LARGE SCALE GENOMIC DNA]</scope>
    <source>
        <strain evidence="6 7">UC8</strain>
    </source>
</reference>
<dbReference type="EMBL" id="CP042914">
    <property type="protein sequence ID" value="QEG43377.1"/>
    <property type="molecule type" value="Genomic_DNA"/>
</dbReference>
<proteinExistence type="predicted"/>
<dbReference type="RefSeq" id="WP_068142485.1">
    <property type="nucleotide sequence ID" value="NZ_CP042914.1"/>
</dbReference>
<keyword evidence="1" id="KW-0813">Transport</keyword>
<keyword evidence="4 5" id="KW-0408">Iron</keyword>
<dbReference type="AlphaFoldDB" id="A0A5B9QWI9"/>
<evidence type="ECO:0000256" key="2">
    <source>
        <dbReference type="ARBA" id="ARBA00022617"/>
    </source>
</evidence>
<keyword evidence="7" id="KW-1185">Reference proteome</keyword>
<evidence type="ECO:0000313" key="7">
    <source>
        <dbReference type="Proteomes" id="UP000325286"/>
    </source>
</evidence>
<dbReference type="GO" id="GO:0020037">
    <property type="term" value="F:heme binding"/>
    <property type="evidence" value="ECO:0007669"/>
    <property type="project" value="InterPro"/>
</dbReference>
<dbReference type="InterPro" id="IPR009050">
    <property type="entry name" value="Globin-like_sf"/>
</dbReference>
<feature type="binding site" description="distal binding residue" evidence="5">
    <location>
        <position position="74"/>
    </location>
    <ligand>
        <name>heme</name>
        <dbReference type="ChEBI" id="CHEBI:30413"/>
    </ligand>
    <ligandPart>
        <name>Fe</name>
        <dbReference type="ChEBI" id="CHEBI:18248"/>
    </ligandPart>
</feature>
<dbReference type="InterPro" id="IPR012292">
    <property type="entry name" value="Globin/Proto"/>
</dbReference>
<evidence type="ECO:0000256" key="4">
    <source>
        <dbReference type="ARBA" id="ARBA00023004"/>
    </source>
</evidence>
<gene>
    <name evidence="6" type="primary">glbN</name>
    <name evidence="6" type="ORF">UC8_54250</name>
</gene>
<evidence type="ECO:0000256" key="1">
    <source>
        <dbReference type="ARBA" id="ARBA00022448"/>
    </source>
</evidence>
<evidence type="ECO:0000256" key="3">
    <source>
        <dbReference type="ARBA" id="ARBA00022723"/>
    </source>
</evidence>
<dbReference type="CDD" id="cd00454">
    <property type="entry name" value="TrHb1_N"/>
    <property type="match status" value="1"/>
</dbReference>
<accession>A0A5B9QWI9</accession>
<sequence length="127" mass="13955">MADESEVLFERIGGAAVVADIVKDMYRRVLADEDLAGFFENTSMERLQKMQFEFLASAFDGPVKYCGTELAAIHHGRGITGQHFAKFCNHFADAMESHGVDAKDIDDAMGRLAMYKDKITGDVGVDG</sequence>
<evidence type="ECO:0000256" key="5">
    <source>
        <dbReference type="PIRSR" id="PIRSR601486-1"/>
    </source>
</evidence>
<keyword evidence="3 5" id="KW-0479">Metal-binding</keyword>
<dbReference type="SUPFAM" id="SSF46458">
    <property type="entry name" value="Globin-like"/>
    <property type="match status" value="1"/>
</dbReference>
<dbReference type="Proteomes" id="UP000325286">
    <property type="component" value="Chromosome"/>
</dbReference>
<organism evidence="6 7">
    <name type="scientific">Roseimaritima ulvae</name>
    <dbReference type="NCBI Taxonomy" id="980254"/>
    <lineage>
        <taxon>Bacteria</taxon>
        <taxon>Pseudomonadati</taxon>
        <taxon>Planctomycetota</taxon>
        <taxon>Planctomycetia</taxon>
        <taxon>Pirellulales</taxon>
        <taxon>Pirellulaceae</taxon>
        <taxon>Roseimaritima</taxon>
    </lineage>
</organism>
<dbReference type="GO" id="GO:0019825">
    <property type="term" value="F:oxygen binding"/>
    <property type="evidence" value="ECO:0007669"/>
    <property type="project" value="InterPro"/>
</dbReference>
<protein>
    <submittedName>
        <fullName evidence="6">Group 1 truncated hemoglobin GlbN</fullName>
    </submittedName>
</protein>
<name>A0A5B9QWI9_9BACT</name>
<keyword evidence="2 5" id="KW-0349">Heme</keyword>
<dbReference type="InterPro" id="IPR001486">
    <property type="entry name" value="Hemoglobin_trunc"/>
</dbReference>
<dbReference type="Gene3D" id="1.10.490.10">
    <property type="entry name" value="Globins"/>
    <property type="match status" value="1"/>
</dbReference>
<dbReference type="OrthoDB" id="9795814at2"/>